<evidence type="ECO:0000256" key="1">
    <source>
        <dbReference type="ARBA" id="ARBA00004651"/>
    </source>
</evidence>
<keyword evidence="4 9" id="KW-0812">Transmembrane</keyword>
<feature type="domain" description="Major facilitator superfamily (MFS) profile" evidence="10">
    <location>
        <begin position="19"/>
        <end position="504"/>
    </location>
</feature>
<comment type="subcellular location">
    <subcellularLocation>
        <location evidence="1">Cell membrane</location>
        <topology evidence="1">Multi-pass membrane protein</topology>
    </subcellularLocation>
</comment>
<evidence type="ECO:0000256" key="3">
    <source>
        <dbReference type="ARBA" id="ARBA00022475"/>
    </source>
</evidence>
<dbReference type="Gene3D" id="1.20.1250.20">
    <property type="entry name" value="MFS general substrate transporter like domains"/>
    <property type="match status" value="1"/>
</dbReference>
<accession>A0A2S9PUI0</accession>
<keyword evidence="6 9" id="KW-0472">Membrane</keyword>
<evidence type="ECO:0000256" key="9">
    <source>
        <dbReference type="SAM" id="Phobius"/>
    </source>
</evidence>
<feature type="transmembrane region" description="Helical" evidence="9">
    <location>
        <begin position="20"/>
        <end position="41"/>
    </location>
</feature>
<dbReference type="Proteomes" id="UP000239322">
    <property type="component" value="Unassembled WGS sequence"/>
</dbReference>
<feature type="transmembrane region" description="Helical" evidence="9">
    <location>
        <begin position="314"/>
        <end position="331"/>
    </location>
</feature>
<dbReference type="PANTHER" id="PTHR42718">
    <property type="entry name" value="MAJOR FACILITATOR SUPERFAMILY MULTIDRUG TRANSPORTER MFSC"/>
    <property type="match status" value="1"/>
</dbReference>
<keyword evidence="7" id="KW-0046">Antibiotic resistance</keyword>
<feature type="transmembrane region" description="Helical" evidence="9">
    <location>
        <begin position="363"/>
        <end position="389"/>
    </location>
</feature>
<dbReference type="GO" id="GO:0022857">
    <property type="term" value="F:transmembrane transporter activity"/>
    <property type="evidence" value="ECO:0007669"/>
    <property type="project" value="InterPro"/>
</dbReference>
<dbReference type="GO" id="GO:0046677">
    <property type="term" value="P:response to antibiotic"/>
    <property type="evidence" value="ECO:0007669"/>
    <property type="project" value="UniProtKB-KW"/>
</dbReference>
<dbReference type="PRINTS" id="PR01036">
    <property type="entry name" value="TCRTETB"/>
</dbReference>
<gene>
    <name evidence="11" type="ORF">C6N75_16780</name>
</gene>
<sequence length="536" mass="53604">MRTHVTDPTGSDRAKPGAALAVLTAAVLLVSVDATVLLLALPSISESTGSSAVQLLWIGDVYSFVLAGLLISMGALGDRIGHRRLLTAGSAAFGAASLAAACSTAPWALIAARAALGVAGAAVMPSTLALIRAVFPEGDRRAKAVGLWGAAASAGAALGPVLGGALMQHFWWGSVFVATVPIAAAVALTARRLLPECRATGPAPWDAPSALLCVVGVLSLVYAVKETAVHGVGGPDVPAAALTAAVTLRWFLRRQRTLATPVLDPELFRDRRFTAAVLTTVVALAGLSGMLFLTAQYLQLVRGLDPLRAGLADLPGFLGSTLGGLAAAGLVRRTGVRGTLTGCLLLLGCGLAVFGWVRADTSYALLATAFLTVGLAEGAVYAAATALALDSAPAGRAGSAAAVTETAYELGAAAGIALLGSVLSGVYRARLTVPPDLAGHAAGQARESLGQAAETVAGLPAGPARALEEAARTAFLHGLRTTAVVAALVLLAVAVAVSLMLPGRSRDAADRAGVPGPGGPPESGGASPPAERRSRS</sequence>
<feature type="transmembrane region" description="Helical" evidence="9">
    <location>
        <begin position="273"/>
        <end position="294"/>
    </location>
</feature>
<keyword evidence="12" id="KW-1185">Reference proteome</keyword>
<comment type="caution">
    <text evidence="11">The sequence shown here is derived from an EMBL/GenBank/DDBJ whole genome shotgun (WGS) entry which is preliminary data.</text>
</comment>
<dbReference type="AlphaFoldDB" id="A0A2S9PUI0"/>
<proteinExistence type="predicted"/>
<feature type="transmembrane region" description="Helical" evidence="9">
    <location>
        <begin position="53"/>
        <end position="73"/>
    </location>
</feature>
<evidence type="ECO:0000256" key="5">
    <source>
        <dbReference type="ARBA" id="ARBA00022989"/>
    </source>
</evidence>
<feature type="transmembrane region" description="Helical" evidence="9">
    <location>
        <begin position="85"/>
        <end position="108"/>
    </location>
</feature>
<evidence type="ECO:0000259" key="10">
    <source>
        <dbReference type="PROSITE" id="PS50850"/>
    </source>
</evidence>
<evidence type="ECO:0000256" key="8">
    <source>
        <dbReference type="SAM" id="MobiDB-lite"/>
    </source>
</evidence>
<evidence type="ECO:0000313" key="12">
    <source>
        <dbReference type="Proteomes" id="UP000239322"/>
    </source>
</evidence>
<keyword evidence="2" id="KW-0813">Transport</keyword>
<feature type="transmembrane region" description="Helical" evidence="9">
    <location>
        <begin position="338"/>
        <end position="357"/>
    </location>
</feature>
<dbReference type="PROSITE" id="PS50850">
    <property type="entry name" value="MFS"/>
    <property type="match status" value="1"/>
</dbReference>
<keyword evidence="3" id="KW-1003">Cell membrane</keyword>
<name>A0A2S9PUI0_9ACTN</name>
<dbReference type="Gene3D" id="1.20.1720.10">
    <property type="entry name" value="Multidrug resistance protein D"/>
    <property type="match status" value="1"/>
</dbReference>
<dbReference type="InterPro" id="IPR036259">
    <property type="entry name" value="MFS_trans_sf"/>
</dbReference>
<evidence type="ECO:0000256" key="7">
    <source>
        <dbReference type="ARBA" id="ARBA00023251"/>
    </source>
</evidence>
<feature type="region of interest" description="Disordered" evidence="8">
    <location>
        <begin position="506"/>
        <end position="536"/>
    </location>
</feature>
<feature type="transmembrane region" description="Helical" evidence="9">
    <location>
        <begin position="171"/>
        <end position="193"/>
    </location>
</feature>
<keyword evidence="5 9" id="KW-1133">Transmembrane helix</keyword>
<evidence type="ECO:0000313" key="11">
    <source>
        <dbReference type="EMBL" id="PRH78090.1"/>
    </source>
</evidence>
<evidence type="ECO:0000256" key="6">
    <source>
        <dbReference type="ARBA" id="ARBA00023136"/>
    </source>
</evidence>
<feature type="transmembrane region" description="Helical" evidence="9">
    <location>
        <begin position="410"/>
        <end position="427"/>
    </location>
</feature>
<dbReference type="SUPFAM" id="SSF103473">
    <property type="entry name" value="MFS general substrate transporter"/>
    <property type="match status" value="1"/>
</dbReference>
<feature type="transmembrane region" description="Helical" evidence="9">
    <location>
        <begin position="114"/>
        <end position="135"/>
    </location>
</feature>
<organism evidence="11 12">
    <name type="scientific">Streptomyces solincola</name>
    <dbReference type="NCBI Taxonomy" id="2100817"/>
    <lineage>
        <taxon>Bacteria</taxon>
        <taxon>Bacillati</taxon>
        <taxon>Actinomycetota</taxon>
        <taxon>Actinomycetes</taxon>
        <taxon>Kitasatosporales</taxon>
        <taxon>Streptomycetaceae</taxon>
        <taxon>Streptomyces</taxon>
    </lineage>
</organism>
<evidence type="ECO:0000256" key="2">
    <source>
        <dbReference type="ARBA" id="ARBA00022448"/>
    </source>
</evidence>
<dbReference type="InterPro" id="IPR011701">
    <property type="entry name" value="MFS"/>
</dbReference>
<dbReference type="OrthoDB" id="9781469at2"/>
<dbReference type="GO" id="GO:0005886">
    <property type="term" value="C:plasma membrane"/>
    <property type="evidence" value="ECO:0007669"/>
    <property type="project" value="UniProtKB-SubCell"/>
</dbReference>
<reference evidence="11 12" key="1">
    <citation type="submission" date="2018-03" db="EMBL/GenBank/DDBJ databases">
        <title>Novel Streptomyces sp. from soil.</title>
        <authorList>
            <person name="Tan G.Y.A."/>
            <person name="Lee Z.Y."/>
        </authorList>
    </citation>
    <scope>NUCLEOTIDE SEQUENCE [LARGE SCALE GENOMIC DNA]</scope>
    <source>
        <strain evidence="11 12">ST5x</strain>
    </source>
</reference>
<protein>
    <submittedName>
        <fullName evidence="11">MFS transporter</fullName>
    </submittedName>
</protein>
<feature type="transmembrane region" description="Helical" evidence="9">
    <location>
        <begin position="147"/>
        <end position="165"/>
    </location>
</feature>
<dbReference type="EMBL" id="PVLV01000245">
    <property type="protein sequence ID" value="PRH78090.1"/>
    <property type="molecule type" value="Genomic_DNA"/>
</dbReference>
<dbReference type="PANTHER" id="PTHR42718:SF47">
    <property type="entry name" value="METHYL VIOLOGEN RESISTANCE PROTEIN SMVA"/>
    <property type="match status" value="1"/>
</dbReference>
<dbReference type="Pfam" id="PF07690">
    <property type="entry name" value="MFS_1"/>
    <property type="match status" value="1"/>
</dbReference>
<evidence type="ECO:0000256" key="4">
    <source>
        <dbReference type="ARBA" id="ARBA00022692"/>
    </source>
</evidence>
<dbReference type="CDD" id="cd17321">
    <property type="entry name" value="MFS_MMR_MDR_like"/>
    <property type="match status" value="1"/>
</dbReference>
<dbReference type="InterPro" id="IPR020846">
    <property type="entry name" value="MFS_dom"/>
</dbReference>
<feature type="transmembrane region" description="Helical" evidence="9">
    <location>
        <begin position="482"/>
        <end position="501"/>
    </location>
</feature>